<organism evidence="6 7">
    <name type="scientific">Jiella flava</name>
    <dbReference type="NCBI Taxonomy" id="2816857"/>
    <lineage>
        <taxon>Bacteria</taxon>
        <taxon>Pseudomonadati</taxon>
        <taxon>Pseudomonadota</taxon>
        <taxon>Alphaproteobacteria</taxon>
        <taxon>Hyphomicrobiales</taxon>
        <taxon>Aurantimonadaceae</taxon>
        <taxon>Jiella</taxon>
    </lineage>
</organism>
<evidence type="ECO:0000256" key="1">
    <source>
        <dbReference type="ARBA" id="ARBA00023015"/>
    </source>
</evidence>
<dbReference type="Pfam" id="PF13693">
    <property type="entry name" value="HTH_35"/>
    <property type="match status" value="1"/>
</dbReference>
<name>A0A939G1N6_9HYPH</name>
<keyword evidence="3" id="KW-0804">Transcription</keyword>
<dbReference type="AlphaFoldDB" id="A0A939G1N6"/>
<evidence type="ECO:0000259" key="5">
    <source>
        <dbReference type="Pfam" id="PF13693"/>
    </source>
</evidence>
<dbReference type="GO" id="GO:0003677">
    <property type="term" value="F:DNA binding"/>
    <property type="evidence" value="ECO:0007669"/>
    <property type="project" value="UniProtKB-KW"/>
</dbReference>
<feature type="region of interest" description="Disordered" evidence="4">
    <location>
        <begin position="72"/>
        <end position="107"/>
    </location>
</feature>
<accession>A0A939G1N6</accession>
<keyword evidence="1" id="KW-0805">Transcription regulation</keyword>
<evidence type="ECO:0000256" key="4">
    <source>
        <dbReference type="SAM" id="MobiDB-lite"/>
    </source>
</evidence>
<evidence type="ECO:0000313" key="7">
    <source>
        <dbReference type="Proteomes" id="UP000664122"/>
    </source>
</evidence>
<keyword evidence="7" id="KW-1185">Reference proteome</keyword>
<feature type="domain" description="Ner winged helix-turn-helix DNA-binding" evidence="5">
    <location>
        <begin position="3"/>
        <end position="68"/>
    </location>
</feature>
<evidence type="ECO:0000256" key="3">
    <source>
        <dbReference type="ARBA" id="ARBA00023163"/>
    </source>
</evidence>
<keyword evidence="2" id="KW-0238">DNA-binding</keyword>
<dbReference type="Proteomes" id="UP000664122">
    <property type="component" value="Unassembled WGS sequence"/>
</dbReference>
<evidence type="ECO:0000313" key="6">
    <source>
        <dbReference type="EMBL" id="MBO0664166.1"/>
    </source>
</evidence>
<evidence type="ECO:0000256" key="2">
    <source>
        <dbReference type="ARBA" id="ARBA00023125"/>
    </source>
</evidence>
<sequence length="107" mass="11550">MNRFQIKPTLNRRGKMLTLVAVEAGPSERACPIALDGTTRAGAKALLRFLSVPRPQLFPGLYRRLRTKPEEPIPSHAAVPRPNHPFADEPATIGGRGATTGGRSVCP</sequence>
<dbReference type="EMBL" id="JAFMPP010000016">
    <property type="protein sequence ID" value="MBO0664166.1"/>
    <property type="molecule type" value="Genomic_DNA"/>
</dbReference>
<comment type="caution">
    <text evidence="6">The sequence shown here is derived from an EMBL/GenBank/DDBJ whole genome shotgun (WGS) entry which is preliminary data.</text>
</comment>
<gene>
    <name evidence="6" type="ORF">J1C48_16425</name>
</gene>
<dbReference type="InterPro" id="IPR038722">
    <property type="entry name" value="Ner_HTH_dom"/>
</dbReference>
<proteinExistence type="predicted"/>
<dbReference type="RefSeq" id="WP_207259077.1">
    <property type="nucleotide sequence ID" value="NZ_JAFMPP010000016.1"/>
</dbReference>
<reference evidence="6" key="1">
    <citation type="submission" date="2021-03" db="EMBL/GenBank/DDBJ databases">
        <title>Whole genome sequence of Jiella sp. CQZ9-1.</title>
        <authorList>
            <person name="Tuo L."/>
        </authorList>
    </citation>
    <scope>NUCLEOTIDE SEQUENCE</scope>
    <source>
        <strain evidence="6">CQZ9-1</strain>
    </source>
</reference>
<protein>
    <recommendedName>
        <fullName evidence="5">Ner winged helix-turn-helix DNA-binding domain-containing protein</fullName>
    </recommendedName>
</protein>